<protein>
    <submittedName>
        <fullName evidence="1">Uncharacterized protein</fullName>
    </submittedName>
</protein>
<organism evidence="1 2">
    <name type="scientific">Albidovulum marisflavi</name>
    <dbReference type="NCBI Taxonomy" id="2984159"/>
    <lineage>
        <taxon>Bacteria</taxon>
        <taxon>Pseudomonadati</taxon>
        <taxon>Pseudomonadota</taxon>
        <taxon>Alphaproteobacteria</taxon>
        <taxon>Rhodobacterales</taxon>
        <taxon>Paracoccaceae</taxon>
        <taxon>Albidovulum</taxon>
    </lineage>
</organism>
<reference evidence="1 2" key="1">
    <citation type="submission" date="2022-10" db="EMBL/GenBank/DDBJ databases">
        <title>Defluviimonas sp. nov., isolated from ocean surface water.</title>
        <authorList>
            <person name="He W."/>
            <person name="Wang L."/>
            <person name="Zhang D.-F."/>
        </authorList>
    </citation>
    <scope>NUCLEOTIDE SEQUENCE [LARGE SCALE GENOMIC DNA]</scope>
    <source>
        <strain evidence="1 2">WL0002</strain>
    </source>
</reference>
<evidence type="ECO:0000313" key="2">
    <source>
        <dbReference type="Proteomes" id="UP001652542"/>
    </source>
</evidence>
<name>A0ABT2ZGW8_9RHOB</name>
<dbReference type="EMBL" id="JAOWKY010000006">
    <property type="protein sequence ID" value="MCV2870388.1"/>
    <property type="molecule type" value="Genomic_DNA"/>
</dbReference>
<evidence type="ECO:0000313" key="1">
    <source>
        <dbReference type="EMBL" id="MCV2870388.1"/>
    </source>
</evidence>
<gene>
    <name evidence="1" type="ORF">OEW28_17375</name>
</gene>
<dbReference type="Proteomes" id="UP001652542">
    <property type="component" value="Unassembled WGS sequence"/>
</dbReference>
<accession>A0ABT2ZGW8</accession>
<keyword evidence="2" id="KW-1185">Reference proteome</keyword>
<proteinExistence type="predicted"/>
<comment type="caution">
    <text evidence="1">The sequence shown here is derived from an EMBL/GenBank/DDBJ whole genome shotgun (WGS) entry which is preliminary data.</text>
</comment>
<sequence>MVHGILSHCQTGEEIMAVGSILRHLEAWNDRHPPQSDAYIVVYGRHPERDDLTNTVTAEVFEGVLVLGYGEHFSPGPAKDNLHINQQKVSLWPGEEIDLHFLDDWVTKTQEVLEQVERVDGSF</sequence>